<dbReference type="Pfam" id="PF00754">
    <property type="entry name" value="F5_F8_type_C"/>
    <property type="match status" value="1"/>
</dbReference>
<evidence type="ECO:0000256" key="2">
    <source>
        <dbReference type="ARBA" id="ARBA00004613"/>
    </source>
</evidence>
<gene>
    <name evidence="8" type="ORF">PEVE_00001913</name>
</gene>
<comment type="subcellular location">
    <subcellularLocation>
        <location evidence="1">Endomembrane system</location>
        <topology evidence="1">Peripheral membrane protein</topology>
    </subcellularLocation>
    <subcellularLocation>
        <location evidence="2">Secreted</location>
    </subcellularLocation>
</comment>
<evidence type="ECO:0000256" key="5">
    <source>
        <dbReference type="ARBA" id="ARBA00023136"/>
    </source>
</evidence>
<protein>
    <recommendedName>
        <fullName evidence="7">F5/8 type C domain-containing protein</fullName>
    </recommendedName>
</protein>
<keyword evidence="6" id="KW-1015">Disulfide bond</keyword>
<evidence type="ECO:0000259" key="7">
    <source>
        <dbReference type="PROSITE" id="PS50022"/>
    </source>
</evidence>
<proteinExistence type="predicted"/>
<dbReference type="InterPro" id="IPR008979">
    <property type="entry name" value="Galactose-bd-like_sf"/>
</dbReference>
<reference evidence="8 9" key="1">
    <citation type="submission" date="2022-05" db="EMBL/GenBank/DDBJ databases">
        <authorList>
            <consortium name="Genoscope - CEA"/>
            <person name="William W."/>
        </authorList>
    </citation>
    <scope>NUCLEOTIDE SEQUENCE [LARGE SCALE GENOMIC DNA]</scope>
</reference>
<dbReference type="CDD" id="cd00057">
    <property type="entry name" value="FA58C"/>
    <property type="match status" value="1"/>
</dbReference>
<evidence type="ECO:0000256" key="6">
    <source>
        <dbReference type="ARBA" id="ARBA00023157"/>
    </source>
</evidence>
<dbReference type="Pfam" id="PF15711">
    <property type="entry name" value="ILEI"/>
    <property type="match status" value="1"/>
</dbReference>
<dbReference type="Proteomes" id="UP001159427">
    <property type="component" value="Unassembled WGS sequence"/>
</dbReference>
<dbReference type="SUPFAM" id="SSF49785">
    <property type="entry name" value="Galactose-binding domain-like"/>
    <property type="match status" value="1"/>
</dbReference>
<dbReference type="EMBL" id="CALNXI010001103">
    <property type="protein sequence ID" value="CAH3155629.1"/>
    <property type="molecule type" value="Genomic_DNA"/>
</dbReference>
<organism evidence="8 9">
    <name type="scientific">Porites evermanni</name>
    <dbReference type="NCBI Taxonomy" id="104178"/>
    <lineage>
        <taxon>Eukaryota</taxon>
        <taxon>Metazoa</taxon>
        <taxon>Cnidaria</taxon>
        <taxon>Anthozoa</taxon>
        <taxon>Hexacorallia</taxon>
        <taxon>Scleractinia</taxon>
        <taxon>Fungiina</taxon>
        <taxon>Poritidae</taxon>
        <taxon>Porites</taxon>
    </lineage>
</organism>
<dbReference type="PANTHER" id="PTHR46806">
    <property type="entry name" value="F5/8 TYPE C DOMAIN-CONTAINING PROTEIN"/>
    <property type="match status" value="1"/>
</dbReference>
<keyword evidence="5" id="KW-0472">Membrane</keyword>
<sequence length="800" mass="87629">FFSHRLHFGSVVSHFTFFFFLQASEFRFGLERSTDWQFTGRKVQFSLTIDIPESTPLRAKIKLPSFGGPIMRLTEAKYSSVSEHLTSSVNTTTMTSSANDGLNDIAFFELGNITRSPSVNNTEIKIDFEVQLLNHANITNGGAQWVSVGAEYINQSVWAAQMAIKTINTAVSRPDLKVSLWPDNDGYNILLGGQTKFRLTLTHSSVTTEEIESGIIEWPLPPVLTLNSWKTKGQSINITEVLNSTTMVIFKFGPMKFWETIDLEVTFDIDLHKIRADGKVHDLTTHVNVKYNGSVGTCSSFSGSREFTNDGPATVSVKYYVPLGSCDQALGMTDGSIADSQITASSYAMGGKPHEGRLNGNKTWIPYGQLAQAKDQYLEVNFTCKVKINRLVTKGHGENYVKSFFLFYSKDGRIFKPYKLGSKNMVFPANTNGNNPAVIILPVPVEAVAVRVSPNDWENSIALKLEFYGCVLDCSFTPGPLKFTSRGYLLNKRNDTMYACSLSLESCKRGSSTCFFSIDRGASWTAMHHSVLSLLGYDVAVGNWYGVSKDGNAIVKSSSHSTKFIGAALSEWNAAKVKSTTILADMIENHLAITNSTLNPHIEHDSDANTKWGVSAKGIHVQESSIWKLKAVWMCSGINIHLCSASVDDVTTEGCPLSGTSSILVDGVEMSPKQRGYNVVVLSRDGHFISSQAFDSYISSTADDQLATFLTGLPNNVIVLAAIQDEAWWAGGASESNKQAADAQLTSLGATNPRPLGYRATWALVGYKGSDDQPHWKRFAEALRGQGPTEIFVTIPNGCA</sequence>
<evidence type="ECO:0000256" key="4">
    <source>
        <dbReference type="ARBA" id="ARBA00022889"/>
    </source>
</evidence>
<name>A0ABN8Q2W3_9CNID</name>
<evidence type="ECO:0000313" key="9">
    <source>
        <dbReference type="Proteomes" id="UP001159427"/>
    </source>
</evidence>
<dbReference type="PROSITE" id="PS52031">
    <property type="entry name" value="GG_LECTIN"/>
    <property type="match status" value="1"/>
</dbReference>
<keyword evidence="4" id="KW-0130">Cell adhesion</keyword>
<evidence type="ECO:0000313" key="8">
    <source>
        <dbReference type="EMBL" id="CAH3155629.1"/>
    </source>
</evidence>
<comment type="caution">
    <text evidence="8">The sequence shown here is derived from an EMBL/GenBank/DDBJ whole genome shotgun (WGS) entry which is preliminary data.</text>
</comment>
<feature type="non-terminal residue" evidence="8">
    <location>
        <position position="1"/>
    </location>
</feature>
<dbReference type="Gene3D" id="2.60.120.260">
    <property type="entry name" value="Galactose-binding domain-like"/>
    <property type="match status" value="1"/>
</dbReference>
<keyword evidence="9" id="KW-1185">Reference proteome</keyword>
<dbReference type="InterPro" id="IPR000421">
    <property type="entry name" value="FA58C"/>
</dbReference>
<evidence type="ECO:0000256" key="3">
    <source>
        <dbReference type="ARBA" id="ARBA00022525"/>
    </source>
</evidence>
<dbReference type="PROSITE" id="PS50022">
    <property type="entry name" value="FA58C_3"/>
    <property type="match status" value="1"/>
</dbReference>
<dbReference type="PANTHER" id="PTHR46806:SF5">
    <property type="entry name" value="F5_8 TYPE C DOMAIN-CONTAINING PROTEIN"/>
    <property type="match status" value="1"/>
</dbReference>
<keyword evidence="3" id="KW-0964">Secreted</keyword>
<dbReference type="InterPro" id="IPR039477">
    <property type="entry name" value="ILEI/PANDER_dom"/>
</dbReference>
<dbReference type="InterPro" id="IPR050633">
    <property type="entry name" value="Neuropilin_MCO_CoagFactor"/>
</dbReference>
<evidence type="ECO:0000256" key="1">
    <source>
        <dbReference type="ARBA" id="ARBA00004184"/>
    </source>
</evidence>
<feature type="domain" description="F5/8 type C" evidence="7">
    <location>
        <begin position="326"/>
        <end position="470"/>
    </location>
</feature>
<dbReference type="SMART" id="SM00231">
    <property type="entry name" value="FA58C"/>
    <property type="match status" value="1"/>
</dbReference>
<accession>A0ABN8Q2W3</accession>